<dbReference type="Proteomes" id="UP000008914">
    <property type="component" value="Chromosome"/>
</dbReference>
<name>E6SG35_INTC7</name>
<evidence type="ECO:0000313" key="1">
    <source>
        <dbReference type="EMBL" id="ADU49989.1"/>
    </source>
</evidence>
<protein>
    <submittedName>
        <fullName evidence="1">Uncharacterized protein</fullName>
    </submittedName>
</protein>
<reference evidence="1 2" key="1">
    <citation type="journal article" date="2010" name="Stand. Genomic Sci.">
        <title>Complete genome sequence of Intrasporangium calvum type strain (7 KIP).</title>
        <authorList>
            <person name="Del Rio T.G."/>
            <person name="Chertkov O."/>
            <person name="Yasawong M."/>
            <person name="Lucas S."/>
            <person name="Deshpande S."/>
            <person name="Cheng J.F."/>
            <person name="Detter C."/>
            <person name="Tapia R."/>
            <person name="Han C."/>
            <person name="Goodwin L."/>
            <person name="Pitluck S."/>
            <person name="Liolios K."/>
            <person name="Ivanova N."/>
            <person name="Mavromatis K."/>
            <person name="Pati A."/>
            <person name="Chen A."/>
            <person name="Palaniappan K."/>
            <person name="Land M."/>
            <person name="Hauser L."/>
            <person name="Chang Y.J."/>
            <person name="Jeffries C.D."/>
            <person name="Rohde M."/>
            <person name="Pukall R."/>
            <person name="Sikorski J."/>
            <person name="Goker M."/>
            <person name="Woyke T."/>
            <person name="Bristow J."/>
            <person name="Eisen J.A."/>
            <person name="Markowitz V."/>
            <person name="Hugenholtz P."/>
            <person name="Kyrpides N.C."/>
            <person name="Klenk H.P."/>
            <person name="Lapidus A."/>
        </authorList>
    </citation>
    <scope>NUCLEOTIDE SEQUENCE [LARGE SCALE GENOMIC DNA]</scope>
    <source>
        <strain evidence="2">ATCC 23552 / DSM 43043 / JCM 3097 / NBRC 12989 / 7 KIP</strain>
    </source>
</reference>
<proteinExistence type="predicted"/>
<dbReference type="AlphaFoldDB" id="E6SG35"/>
<evidence type="ECO:0000313" key="2">
    <source>
        <dbReference type="Proteomes" id="UP000008914"/>
    </source>
</evidence>
<sequence>MAGARSSRAASNCSNAVKSTQNWFSPSAARQPVGSSPETLQGPPYWLRVWALRGLLWVWGDEALPSVEAALAR</sequence>
<dbReference type="EMBL" id="CP002343">
    <property type="protein sequence ID" value="ADU49989.1"/>
    <property type="molecule type" value="Genomic_DNA"/>
</dbReference>
<organism evidence="1 2">
    <name type="scientific">Intrasporangium calvum (strain ATCC 23552 / DSM 43043 / JCM 3097 / NBRC 12989 / NCIMB 10167 / NRRL B-3866 / 7 KIP)</name>
    <dbReference type="NCBI Taxonomy" id="710696"/>
    <lineage>
        <taxon>Bacteria</taxon>
        <taxon>Bacillati</taxon>
        <taxon>Actinomycetota</taxon>
        <taxon>Actinomycetes</taxon>
        <taxon>Micrococcales</taxon>
        <taxon>Intrasporangiaceae</taxon>
        <taxon>Intrasporangium</taxon>
    </lineage>
</organism>
<keyword evidence="2" id="KW-1185">Reference proteome</keyword>
<gene>
    <name evidence="1" type="ordered locus">Intca_3514</name>
</gene>
<dbReference type="KEGG" id="ica:Intca_3514"/>
<dbReference type="HOGENOM" id="CLU_2699755_0_0_11"/>
<accession>E6SG35</accession>